<gene>
    <name evidence="1" type="ORF">EHE22_16605</name>
</gene>
<reference evidence="1 2" key="1">
    <citation type="submission" date="2018-11" db="EMBL/GenBank/DDBJ databases">
        <title>Genome sequencing and analysis.</title>
        <authorList>
            <person name="Huang Y.-T."/>
        </authorList>
    </citation>
    <scope>NUCLEOTIDE SEQUENCE [LARGE SCALE GENOMIC DNA]</scope>
    <source>
        <strain evidence="1 2">SHIN</strain>
    </source>
</reference>
<sequence>MNIILGNTYADKITGFKGVATGHCEYITGCAQTLLQPVSEDTTKKPEGCWFDDQRLDHVTEAAQIVIDNGSTPGCDIPAPVR</sequence>
<evidence type="ECO:0000313" key="2">
    <source>
        <dbReference type="Proteomes" id="UP000526233"/>
    </source>
</evidence>
<dbReference type="EMBL" id="PKQI01000003">
    <property type="protein sequence ID" value="NNV22038.1"/>
    <property type="molecule type" value="Genomic_DNA"/>
</dbReference>
<evidence type="ECO:0000313" key="1">
    <source>
        <dbReference type="EMBL" id="NNV22038.1"/>
    </source>
</evidence>
<organism evidence="1 2">
    <name type="scientific">Brucella pseudogrignonensis</name>
    <dbReference type="NCBI Taxonomy" id="419475"/>
    <lineage>
        <taxon>Bacteria</taxon>
        <taxon>Pseudomonadati</taxon>
        <taxon>Pseudomonadota</taxon>
        <taxon>Alphaproteobacteria</taxon>
        <taxon>Hyphomicrobiales</taxon>
        <taxon>Brucellaceae</taxon>
        <taxon>Brucella/Ochrobactrum group</taxon>
        <taxon>Brucella</taxon>
    </lineage>
</organism>
<accession>A0A7Y3T6X4</accession>
<dbReference type="Proteomes" id="UP000526233">
    <property type="component" value="Unassembled WGS sequence"/>
</dbReference>
<name>A0A7Y3T6X4_9HYPH</name>
<proteinExistence type="predicted"/>
<comment type="caution">
    <text evidence="1">The sequence shown here is derived from an EMBL/GenBank/DDBJ whole genome shotgun (WGS) entry which is preliminary data.</text>
</comment>
<protein>
    <submittedName>
        <fullName evidence="1">Uncharacterized protein</fullName>
    </submittedName>
</protein>
<dbReference type="AlphaFoldDB" id="A0A7Y3T6X4"/>
<dbReference type="RefSeq" id="WP_151677592.1">
    <property type="nucleotide sequence ID" value="NZ_PKQI01000003.1"/>
</dbReference>